<dbReference type="EMBL" id="BROD01000001">
    <property type="protein sequence ID" value="GKX66747.1"/>
    <property type="molecule type" value="Genomic_DNA"/>
</dbReference>
<gene>
    <name evidence="1" type="ORF">rsdtw13_20050</name>
</gene>
<protein>
    <submittedName>
        <fullName evidence="1">Uncharacterized protein</fullName>
    </submittedName>
</protein>
<keyword evidence="2" id="KW-1185">Reference proteome</keyword>
<dbReference type="Proteomes" id="UP001058074">
    <property type="component" value="Unassembled WGS sequence"/>
</dbReference>
<evidence type="ECO:0000313" key="1">
    <source>
        <dbReference type="EMBL" id="GKX66747.1"/>
    </source>
</evidence>
<sequence length="97" mass="10578">MKINKLDFMLYVKTGKLSLILYLIASLIILIPISIALIADIHFSSNFSRASIGVAFVFVLVGKLLSLIKKKKGDKSIPADVGLIIGITIAFIAYILK</sequence>
<proteinExistence type="predicted"/>
<organism evidence="1 2">
    <name type="scientific">Inconstantimicrobium mannanitabidum</name>
    <dbReference type="NCBI Taxonomy" id="1604901"/>
    <lineage>
        <taxon>Bacteria</taxon>
        <taxon>Bacillati</taxon>
        <taxon>Bacillota</taxon>
        <taxon>Clostridia</taxon>
        <taxon>Eubacteriales</taxon>
        <taxon>Clostridiaceae</taxon>
        <taxon>Inconstantimicrobium</taxon>
    </lineage>
</organism>
<name>A0ACB5RC50_9CLOT</name>
<comment type="caution">
    <text evidence="1">The sequence shown here is derived from an EMBL/GenBank/DDBJ whole genome shotgun (WGS) entry which is preliminary data.</text>
</comment>
<accession>A0ACB5RC50</accession>
<reference evidence="1" key="1">
    <citation type="journal article" date="2025" name="Int. J. Syst. Evol. Microbiol.">
        <title>Inconstantimicrobium mannanitabidum sp. nov., a novel member of the family Clostridiaceae isolated from anoxic soil under the treatment of reductive soil disinfestation.</title>
        <authorList>
            <person name="Ueki A."/>
            <person name="Tonouchi A."/>
            <person name="Honma S."/>
            <person name="Kaku N."/>
            <person name="Ueki K."/>
        </authorList>
    </citation>
    <scope>NUCLEOTIDE SEQUENCE</scope>
    <source>
        <strain evidence="1">TW13</strain>
    </source>
</reference>
<evidence type="ECO:0000313" key="2">
    <source>
        <dbReference type="Proteomes" id="UP001058074"/>
    </source>
</evidence>